<evidence type="ECO:0000256" key="1">
    <source>
        <dbReference type="ARBA" id="ARBA00004604"/>
    </source>
</evidence>
<accession>A0A077R4V5</accession>
<feature type="compositionally biased region" description="Basic and acidic residues" evidence="8">
    <location>
        <begin position="286"/>
        <end position="296"/>
    </location>
</feature>
<proteinExistence type="inferred from homology"/>
<evidence type="ECO:0000256" key="5">
    <source>
        <dbReference type="ARBA" id="ARBA00022552"/>
    </source>
</evidence>
<dbReference type="InterPro" id="IPR050786">
    <property type="entry name" value="EFG1_rRNA-proc"/>
</dbReference>
<dbReference type="PANTHER" id="PTHR33911:SF1">
    <property type="entry name" value="RRNA-PROCESSING PROTEIN EFG1"/>
    <property type="match status" value="1"/>
</dbReference>
<feature type="compositionally biased region" description="Basic residues" evidence="8">
    <location>
        <begin position="1"/>
        <end position="12"/>
    </location>
</feature>
<evidence type="ECO:0000256" key="3">
    <source>
        <dbReference type="ARBA" id="ARBA00018689"/>
    </source>
</evidence>
<keyword evidence="5" id="KW-0698">rRNA processing</keyword>
<feature type="compositionally biased region" description="Low complexity" evidence="8">
    <location>
        <begin position="46"/>
        <end position="62"/>
    </location>
</feature>
<keyword evidence="7" id="KW-0539">Nucleus</keyword>
<sequence>MTYKYKKEKREKKKEAKFANRGKSSSTDALPKRVNTRPYKNRPKASADSSSTAPVPASASASNTESPKNEPSKKKQQYEKSASSLPGVPGASKIKSSIRQTKRLLAKDNLAPGTKIEAERRLKSLEADLEVATKKQMEKSRASKYHQVKFVERQKLVRRIARCKRNLGRLESGKMKAETDSEDGDSDNDDDDDQEFKVQRVIESKMSAEQLTQLLKQLRQLLQYVVQYPAELRYVALFPHGEQGPKIPDAKESDKSRQKAYEHLVRVQKAMDSGELSGEPEEELSSQDRPRTKLAHDQSAQVDNGKDKKDKRAKKDNKASENKRKRESSDQDDAGGIAGDDFFAQNSDDE</sequence>
<evidence type="ECO:0000256" key="7">
    <source>
        <dbReference type="ARBA" id="ARBA00023242"/>
    </source>
</evidence>
<feature type="compositionally biased region" description="Basic and acidic residues" evidence="8">
    <location>
        <begin position="67"/>
        <end position="78"/>
    </location>
</feature>
<name>A0A077R4V5_9BASI</name>
<dbReference type="EMBL" id="HG529522">
    <property type="protein sequence ID" value="CDI51939.1"/>
    <property type="molecule type" value="Genomic_DNA"/>
</dbReference>
<evidence type="ECO:0000256" key="6">
    <source>
        <dbReference type="ARBA" id="ARBA00023054"/>
    </source>
</evidence>
<reference evidence="9" key="1">
    <citation type="journal article" date="2014" name="Genome Biol. Evol.">
        <title>Gene Loss Rather Than Gene Gain Is Associated with a Host Jump from Monocots to Dicots in the Smut Fungus Melanopsichium pennsylvanicum.</title>
        <authorList>
            <person name="Sharma R."/>
            <person name="Mishra B."/>
            <person name="Runge F."/>
            <person name="Thines M."/>
        </authorList>
    </citation>
    <scope>NUCLEOTIDE SEQUENCE</scope>
    <source>
        <strain evidence="9">4</strain>
    </source>
</reference>
<dbReference type="AlphaFoldDB" id="A0A077R4V5"/>
<evidence type="ECO:0000256" key="4">
    <source>
        <dbReference type="ARBA" id="ARBA00019827"/>
    </source>
</evidence>
<evidence type="ECO:0000313" key="9">
    <source>
        <dbReference type="EMBL" id="CDI51939.1"/>
    </source>
</evidence>
<protein>
    <recommendedName>
        <fullName evidence="3">rRNA-processing protein EFG1</fullName>
    </recommendedName>
    <alternativeName>
        <fullName evidence="4">rRNA-processing protein efg1</fullName>
    </alternativeName>
</protein>
<comment type="subcellular location">
    <subcellularLocation>
        <location evidence="1">Nucleus</location>
        <location evidence="1">Nucleolus</location>
    </subcellularLocation>
</comment>
<feature type="compositionally biased region" description="Basic and acidic residues" evidence="8">
    <location>
        <begin position="316"/>
        <end position="329"/>
    </location>
</feature>
<keyword evidence="6" id="KW-0175">Coiled coil</keyword>
<evidence type="ECO:0000256" key="2">
    <source>
        <dbReference type="ARBA" id="ARBA00006916"/>
    </source>
</evidence>
<feature type="region of interest" description="Disordered" evidence="8">
    <location>
        <begin position="1"/>
        <end position="118"/>
    </location>
</feature>
<dbReference type="PANTHER" id="PTHR33911">
    <property type="entry name" value="RRNA-PROCESSING PROTEIN EFG1"/>
    <property type="match status" value="1"/>
</dbReference>
<dbReference type="GO" id="GO:0030688">
    <property type="term" value="C:preribosome, small subunit precursor"/>
    <property type="evidence" value="ECO:0007669"/>
    <property type="project" value="TreeGrafter"/>
</dbReference>
<feature type="region of interest" description="Disordered" evidence="8">
    <location>
        <begin position="171"/>
        <end position="196"/>
    </location>
</feature>
<dbReference type="GO" id="GO:0005730">
    <property type="term" value="C:nucleolus"/>
    <property type="evidence" value="ECO:0007669"/>
    <property type="project" value="UniProtKB-SubCell"/>
</dbReference>
<feature type="region of interest" description="Disordered" evidence="8">
    <location>
        <begin position="268"/>
        <end position="350"/>
    </location>
</feature>
<evidence type="ECO:0000256" key="8">
    <source>
        <dbReference type="SAM" id="MobiDB-lite"/>
    </source>
</evidence>
<comment type="similarity">
    <text evidence="2">Belongs to the EFG1 family.</text>
</comment>
<organism evidence="9">
    <name type="scientific">Melanopsichium pennsylvanicum 4</name>
    <dbReference type="NCBI Taxonomy" id="1398559"/>
    <lineage>
        <taxon>Eukaryota</taxon>
        <taxon>Fungi</taxon>
        <taxon>Dikarya</taxon>
        <taxon>Basidiomycota</taxon>
        <taxon>Ustilaginomycotina</taxon>
        <taxon>Ustilaginomycetes</taxon>
        <taxon>Ustilaginales</taxon>
        <taxon>Ustilaginaceae</taxon>
        <taxon>Melanopsichium</taxon>
    </lineage>
</organism>
<dbReference type="Pfam" id="PF10153">
    <property type="entry name" value="Efg1"/>
    <property type="match status" value="1"/>
</dbReference>
<feature type="compositionally biased region" description="Low complexity" evidence="8">
    <location>
        <begin position="339"/>
        <end position="350"/>
    </location>
</feature>
<dbReference type="InterPro" id="IPR019310">
    <property type="entry name" value="Efg1"/>
</dbReference>
<feature type="compositionally biased region" description="Acidic residues" evidence="8">
    <location>
        <begin position="180"/>
        <end position="194"/>
    </location>
</feature>
<dbReference type="GO" id="GO:0000462">
    <property type="term" value="P:maturation of SSU-rRNA from tricistronic rRNA transcript (SSU-rRNA, 5.8S rRNA, LSU-rRNA)"/>
    <property type="evidence" value="ECO:0007669"/>
    <property type="project" value="TreeGrafter"/>
</dbReference>